<keyword evidence="2" id="KW-1185">Reference proteome</keyword>
<reference evidence="1 2" key="1">
    <citation type="journal article" date="2023" name="Nucleic Acids Res.">
        <title>The hologenome of Daphnia magna reveals possible DNA methylation and microbiome-mediated evolution of the host genome.</title>
        <authorList>
            <person name="Chaturvedi A."/>
            <person name="Li X."/>
            <person name="Dhandapani V."/>
            <person name="Marshall H."/>
            <person name="Kissane S."/>
            <person name="Cuenca-Cambronero M."/>
            <person name="Asole G."/>
            <person name="Calvet F."/>
            <person name="Ruiz-Romero M."/>
            <person name="Marangio P."/>
            <person name="Guigo R."/>
            <person name="Rago D."/>
            <person name="Mirbahai L."/>
            <person name="Eastwood N."/>
            <person name="Colbourne J.K."/>
            <person name="Zhou J."/>
            <person name="Mallon E."/>
            <person name="Orsini L."/>
        </authorList>
    </citation>
    <scope>NUCLEOTIDE SEQUENCE [LARGE SCALE GENOMIC DNA]</scope>
    <source>
        <strain evidence="1">LRV0_1</strain>
    </source>
</reference>
<protein>
    <submittedName>
        <fullName evidence="1">Uncharacterized protein</fullName>
    </submittedName>
</protein>
<evidence type="ECO:0000313" key="2">
    <source>
        <dbReference type="Proteomes" id="UP001234178"/>
    </source>
</evidence>
<name>A0ABR0A8G5_9CRUS</name>
<organism evidence="1 2">
    <name type="scientific">Daphnia magna</name>
    <dbReference type="NCBI Taxonomy" id="35525"/>
    <lineage>
        <taxon>Eukaryota</taxon>
        <taxon>Metazoa</taxon>
        <taxon>Ecdysozoa</taxon>
        <taxon>Arthropoda</taxon>
        <taxon>Crustacea</taxon>
        <taxon>Branchiopoda</taxon>
        <taxon>Diplostraca</taxon>
        <taxon>Cladocera</taxon>
        <taxon>Anomopoda</taxon>
        <taxon>Daphniidae</taxon>
        <taxon>Daphnia</taxon>
    </lineage>
</organism>
<dbReference type="EMBL" id="JAOYFB010000036">
    <property type="protein sequence ID" value="KAK4021397.1"/>
    <property type="molecule type" value="Genomic_DNA"/>
</dbReference>
<evidence type="ECO:0000313" key="1">
    <source>
        <dbReference type="EMBL" id="KAK4021397.1"/>
    </source>
</evidence>
<proteinExistence type="predicted"/>
<accession>A0ABR0A8G5</accession>
<gene>
    <name evidence="1" type="ORF">OUZ56_003314</name>
</gene>
<sequence length="153" mass="17871">MIKYILPLIATLKLFYKATPSSSSTRFLPFIIVNVTTVNVEDCDALEIAFRSKLSTLHIRGWNMHCSYILLITQLLMWKTQMYQSLQMTADEINVFDESYGFLLLHPAIRFLSRKENGDNYYQKLKKRLKTSRETGNSANGAQLRELTRWRLI</sequence>
<comment type="caution">
    <text evidence="1">The sequence shown here is derived from an EMBL/GenBank/DDBJ whole genome shotgun (WGS) entry which is preliminary data.</text>
</comment>
<dbReference type="Proteomes" id="UP001234178">
    <property type="component" value="Unassembled WGS sequence"/>
</dbReference>